<dbReference type="Pfam" id="PF09265">
    <property type="entry name" value="Cytokin-bind"/>
    <property type="match status" value="1"/>
</dbReference>
<dbReference type="Gene3D" id="3.30.43.10">
    <property type="entry name" value="Uridine Diphospho-n-acetylenolpyruvylglucosamine Reductase, domain 2"/>
    <property type="match status" value="1"/>
</dbReference>
<feature type="chain" id="PRO_5003039717" description="cytokinin dehydrogenase" evidence="9">
    <location>
        <begin position="19"/>
        <end position="523"/>
    </location>
</feature>
<dbReference type="InterPro" id="IPR015345">
    <property type="entry name" value="Cytokinin_DH_FAD/cytokin-bd"/>
</dbReference>
<dbReference type="SUPFAM" id="SSF55103">
    <property type="entry name" value="FAD-linked oxidases, C-terminal domain"/>
    <property type="match status" value="1"/>
</dbReference>
<dbReference type="PROSITE" id="PS51387">
    <property type="entry name" value="FAD_PCMH"/>
    <property type="match status" value="1"/>
</dbReference>
<keyword evidence="5" id="KW-0285">Flavoprotein</keyword>
<organism evidence="11">
    <name type="scientific">Bambusa oldhamii</name>
    <name type="common">Giant timber bamboo</name>
    <dbReference type="NCBI Taxonomy" id="58923"/>
    <lineage>
        <taxon>Eukaryota</taxon>
        <taxon>Viridiplantae</taxon>
        <taxon>Streptophyta</taxon>
        <taxon>Embryophyta</taxon>
        <taxon>Tracheophyta</taxon>
        <taxon>Spermatophyta</taxon>
        <taxon>Magnoliopsida</taxon>
        <taxon>Liliopsida</taxon>
        <taxon>Poales</taxon>
        <taxon>Poaceae</taxon>
        <taxon>BOP clade</taxon>
        <taxon>Bambusoideae</taxon>
        <taxon>Bambusodae</taxon>
        <taxon>Bambuseae</taxon>
        <taxon>Bambusinae</taxon>
        <taxon>Bambusa</taxon>
    </lineage>
</organism>
<dbReference type="AlphaFoldDB" id="D2XV95"/>
<evidence type="ECO:0000256" key="5">
    <source>
        <dbReference type="ARBA" id="ARBA00022630"/>
    </source>
</evidence>
<name>D2XV95_BAMOL</name>
<keyword evidence="6" id="KW-0274">FAD</keyword>
<dbReference type="EMBL" id="GU263786">
    <property type="protein sequence ID" value="ADB45879.1"/>
    <property type="molecule type" value="Genomic_DNA"/>
</dbReference>
<dbReference type="PANTHER" id="PTHR13878">
    <property type="entry name" value="GULONOLACTONE OXIDASE"/>
    <property type="match status" value="1"/>
</dbReference>
<accession>D2XV95</accession>
<dbReference type="GO" id="GO:0009690">
    <property type="term" value="P:cytokinin metabolic process"/>
    <property type="evidence" value="ECO:0007669"/>
    <property type="project" value="InterPro"/>
</dbReference>
<dbReference type="GO" id="GO:0019139">
    <property type="term" value="F:cytokinin dehydrogenase activity"/>
    <property type="evidence" value="ECO:0007669"/>
    <property type="project" value="UniProtKB-EC"/>
</dbReference>
<comment type="catalytic activity">
    <reaction evidence="8">
        <text>N(6)-dimethylallyladenine + A + H2O = 3-methyl-2-butenal + adenine + AH2</text>
        <dbReference type="Rhea" id="RHEA:13625"/>
        <dbReference type="ChEBI" id="CHEBI:13193"/>
        <dbReference type="ChEBI" id="CHEBI:15377"/>
        <dbReference type="ChEBI" id="CHEBI:15825"/>
        <dbReference type="ChEBI" id="CHEBI:16708"/>
        <dbReference type="ChEBI" id="CHEBI:17499"/>
        <dbReference type="ChEBI" id="CHEBI:17660"/>
        <dbReference type="EC" id="1.5.99.12"/>
    </reaction>
</comment>
<proteinExistence type="inferred from homology"/>
<dbReference type="InterPro" id="IPR016164">
    <property type="entry name" value="FAD-linked_Oxase-like_C"/>
</dbReference>
<evidence type="ECO:0000259" key="10">
    <source>
        <dbReference type="PROSITE" id="PS51387"/>
    </source>
</evidence>
<comment type="cofactor">
    <cofactor evidence="1">
        <name>FAD</name>
        <dbReference type="ChEBI" id="CHEBI:57692"/>
    </cofactor>
</comment>
<comment type="subunit">
    <text evidence="3">Monomer.</text>
</comment>
<feature type="domain" description="FAD-binding PCMH-type" evidence="10">
    <location>
        <begin position="61"/>
        <end position="239"/>
    </location>
</feature>
<keyword evidence="9" id="KW-0732">Signal</keyword>
<dbReference type="PROSITE" id="PS00862">
    <property type="entry name" value="OX2_COVAL_FAD"/>
    <property type="match status" value="1"/>
</dbReference>
<evidence type="ECO:0000256" key="8">
    <source>
        <dbReference type="ARBA" id="ARBA00048224"/>
    </source>
</evidence>
<dbReference type="InterPro" id="IPR036318">
    <property type="entry name" value="FAD-bd_PCMH-like_sf"/>
</dbReference>
<comment type="similarity">
    <text evidence="2">Belongs to the oxygen-dependent FAD-linked oxidoreductase family.</text>
</comment>
<sequence>MVLLTYICLLTLVSSSHAQAAYDNPWTLPLSGELAVLAAAGKLRMDPNATVPASTDFGNVTSALPAAVLFPDSPDDVAALLRAAHAYPAPITVAFRGRGHSVMGQALAPGGVVVHMPSMGAAAAPRINVSADGSYVDAGGEQLWADVLRAATARGVAPRAWTDYLRLTVGGTLSNAGVSGQAFRHGPQIANVYELDVITGKGEMVTCSKRVRSELFDAVLGGLGQFGVITRARIAMDPAPMRTRWLRLIYTDVASFTADQERLAVPGRDGVLGPVSYVEGSVYVNRSLASGLKATAFFSDGDVERIAALAERRNAAVVYSIEAAVHYNRTTAGSVDQEVRALLEELSYEEGFSFERDVPYVEFLDRVHHEELVLEKAGLWRVPHPWLMLFVPRSRILDFDIGVFKGILRHADIAGPLLVYPMSKSKWDDGMSAMTPDENVFYAVNMLFSSVKHDLRRMEVRNRRILQFCDRAGIGYKQYLPHYTSHAEWASHFGAKWDRFVEMKNKYDPRKMLSPGQKIFGYM</sequence>
<feature type="signal peptide" evidence="9">
    <location>
        <begin position="1"/>
        <end position="18"/>
    </location>
</feature>
<dbReference type="SUPFAM" id="SSF56176">
    <property type="entry name" value="FAD-binding/transporter-associated domain-like"/>
    <property type="match status" value="1"/>
</dbReference>
<evidence type="ECO:0000256" key="4">
    <source>
        <dbReference type="ARBA" id="ARBA00011928"/>
    </source>
</evidence>
<dbReference type="InterPro" id="IPR050432">
    <property type="entry name" value="FAD-linked_Oxidoreductases_BP"/>
</dbReference>
<evidence type="ECO:0000313" key="11">
    <source>
        <dbReference type="EMBL" id="ADB45879.1"/>
    </source>
</evidence>
<evidence type="ECO:0000256" key="1">
    <source>
        <dbReference type="ARBA" id="ARBA00001974"/>
    </source>
</evidence>
<dbReference type="Gene3D" id="3.40.462.10">
    <property type="entry name" value="FAD-linked oxidases, C-terminal domain"/>
    <property type="match status" value="1"/>
</dbReference>
<dbReference type="InterPro" id="IPR016166">
    <property type="entry name" value="FAD-bd_PCMH"/>
</dbReference>
<evidence type="ECO:0000256" key="9">
    <source>
        <dbReference type="SAM" id="SignalP"/>
    </source>
</evidence>
<dbReference type="PANTHER" id="PTHR13878:SF42">
    <property type="entry name" value="CYTOKININ DEHYDROGENASE 1"/>
    <property type="match status" value="1"/>
</dbReference>
<dbReference type="EC" id="1.5.99.12" evidence="4"/>
<evidence type="ECO:0000256" key="7">
    <source>
        <dbReference type="ARBA" id="ARBA00023002"/>
    </source>
</evidence>
<gene>
    <name evidence="11" type="primary">CKX2</name>
</gene>
<protein>
    <recommendedName>
        <fullName evidence="4">cytokinin dehydrogenase</fullName>
        <ecNumber evidence="4">1.5.99.12</ecNumber>
    </recommendedName>
</protein>
<dbReference type="GO" id="GO:0071949">
    <property type="term" value="F:FAD binding"/>
    <property type="evidence" value="ECO:0007669"/>
    <property type="project" value="InterPro"/>
</dbReference>
<dbReference type="InterPro" id="IPR016170">
    <property type="entry name" value="Cytok_DH_C_sf"/>
</dbReference>
<dbReference type="InterPro" id="IPR006093">
    <property type="entry name" value="Oxy_OxRdtase_FAD_BS"/>
</dbReference>
<keyword evidence="7 11" id="KW-0560">Oxidoreductase</keyword>
<dbReference type="InterPro" id="IPR006094">
    <property type="entry name" value="Oxid_FAD_bind_N"/>
</dbReference>
<evidence type="ECO:0000256" key="6">
    <source>
        <dbReference type="ARBA" id="ARBA00022827"/>
    </source>
</evidence>
<dbReference type="InterPro" id="IPR016169">
    <property type="entry name" value="FAD-bd_PCMH_sub2"/>
</dbReference>
<dbReference type="InterPro" id="IPR016167">
    <property type="entry name" value="FAD-bd_PCMH_sub1"/>
</dbReference>
<dbReference type="Gene3D" id="3.30.465.10">
    <property type="match status" value="1"/>
</dbReference>
<evidence type="ECO:0000256" key="2">
    <source>
        <dbReference type="ARBA" id="ARBA00005466"/>
    </source>
</evidence>
<reference evidence="11" key="1">
    <citation type="submission" date="2009-12" db="EMBL/GenBank/DDBJ databases">
        <authorList>
            <person name="Hsieh L.-S."/>
            <person name="Lee P.-D."/>
        </authorList>
    </citation>
    <scope>NUCLEOTIDE SEQUENCE</scope>
</reference>
<dbReference type="Pfam" id="PF01565">
    <property type="entry name" value="FAD_binding_4"/>
    <property type="match status" value="1"/>
</dbReference>
<evidence type="ECO:0000256" key="3">
    <source>
        <dbReference type="ARBA" id="ARBA00011245"/>
    </source>
</evidence>